<evidence type="ECO:0000313" key="1">
    <source>
        <dbReference type="EMBL" id="KAI4298147.1"/>
    </source>
</evidence>
<dbReference type="EMBL" id="CM039438">
    <property type="protein sequence ID" value="KAI4298147.1"/>
    <property type="molecule type" value="Genomic_DNA"/>
</dbReference>
<accession>A0ACB9KLE7</accession>
<dbReference type="Proteomes" id="UP000828941">
    <property type="component" value="Chromosome 13"/>
</dbReference>
<proteinExistence type="predicted"/>
<name>A0ACB9KLE7_BAUVA</name>
<gene>
    <name evidence="1" type="ORF">L6164_031741</name>
</gene>
<sequence>MHCGTHDRKQNLGCPKMQAQLRLHHSPKLSSDQCGSTVVQTIDAPLPLVWSLVRRFDYPQGYKQFVRSCTMLNGDGGIGSIREVEVMSGLPAGVSVERLDMLDDEMHVMKFSIIGGDHRLANYSSTTSLYEEEATKTVVIESYVVDIPEGSSKEDTCSFADTIVGCNLRTLARITEKMVCKTS</sequence>
<keyword evidence="2" id="KW-1185">Reference proteome</keyword>
<evidence type="ECO:0000313" key="2">
    <source>
        <dbReference type="Proteomes" id="UP000828941"/>
    </source>
</evidence>
<organism evidence="1 2">
    <name type="scientific">Bauhinia variegata</name>
    <name type="common">Purple orchid tree</name>
    <name type="synonym">Phanera variegata</name>
    <dbReference type="NCBI Taxonomy" id="167791"/>
    <lineage>
        <taxon>Eukaryota</taxon>
        <taxon>Viridiplantae</taxon>
        <taxon>Streptophyta</taxon>
        <taxon>Embryophyta</taxon>
        <taxon>Tracheophyta</taxon>
        <taxon>Spermatophyta</taxon>
        <taxon>Magnoliopsida</taxon>
        <taxon>eudicotyledons</taxon>
        <taxon>Gunneridae</taxon>
        <taxon>Pentapetalae</taxon>
        <taxon>rosids</taxon>
        <taxon>fabids</taxon>
        <taxon>Fabales</taxon>
        <taxon>Fabaceae</taxon>
        <taxon>Cercidoideae</taxon>
        <taxon>Cercideae</taxon>
        <taxon>Bauhiniinae</taxon>
        <taxon>Bauhinia</taxon>
    </lineage>
</organism>
<comment type="caution">
    <text evidence="1">The sequence shown here is derived from an EMBL/GenBank/DDBJ whole genome shotgun (WGS) entry which is preliminary data.</text>
</comment>
<protein>
    <submittedName>
        <fullName evidence="1">Uncharacterized protein</fullName>
    </submittedName>
</protein>
<reference evidence="1 2" key="1">
    <citation type="journal article" date="2022" name="DNA Res.">
        <title>Chromosomal-level genome assembly of the orchid tree Bauhinia variegata (Leguminosae; Cercidoideae) supports the allotetraploid origin hypothesis of Bauhinia.</title>
        <authorList>
            <person name="Zhong Y."/>
            <person name="Chen Y."/>
            <person name="Zheng D."/>
            <person name="Pang J."/>
            <person name="Liu Y."/>
            <person name="Luo S."/>
            <person name="Meng S."/>
            <person name="Qian L."/>
            <person name="Wei D."/>
            <person name="Dai S."/>
            <person name="Zhou R."/>
        </authorList>
    </citation>
    <scope>NUCLEOTIDE SEQUENCE [LARGE SCALE GENOMIC DNA]</scope>
    <source>
        <strain evidence="1">BV-YZ2020</strain>
    </source>
</reference>